<dbReference type="InterPro" id="IPR050090">
    <property type="entry name" value="Tyrosine_recombinase_XerCD"/>
</dbReference>
<dbReference type="CDD" id="cd01189">
    <property type="entry name" value="INT_ICEBs1_C_like"/>
    <property type="match status" value="1"/>
</dbReference>
<dbReference type="InterPro" id="IPR010998">
    <property type="entry name" value="Integrase_recombinase_N"/>
</dbReference>
<dbReference type="PANTHER" id="PTHR30349:SF64">
    <property type="entry name" value="PROPHAGE INTEGRASE INTD-RELATED"/>
    <property type="match status" value="1"/>
</dbReference>
<accession>A0ABX4XK31</accession>
<dbReference type="Pfam" id="PF14659">
    <property type="entry name" value="Phage_int_SAM_3"/>
    <property type="match status" value="1"/>
</dbReference>
<name>A0ABX4XK31_9LIST</name>
<dbReference type="InterPro" id="IPR028259">
    <property type="entry name" value="AP2-like_int_N"/>
</dbReference>
<reference evidence="6 7" key="1">
    <citation type="submission" date="2016-11" db="EMBL/GenBank/DDBJ databases">
        <title>Whole Genome Sequence of Listeria newyorkensis.</title>
        <authorList>
            <person name="Frink S."/>
            <person name="Morales C."/>
            <person name="Kiang D."/>
        </authorList>
    </citation>
    <scope>NUCLEOTIDE SEQUENCE [LARGE SCALE GENOMIC DNA]</scope>
    <source>
        <strain evidence="6 7">F1604011-044</strain>
    </source>
</reference>
<dbReference type="Proteomes" id="UP000236500">
    <property type="component" value="Unassembled WGS sequence"/>
</dbReference>
<evidence type="ECO:0000256" key="2">
    <source>
        <dbReference type="ARBA" id="ARBA00022908"/>
    </source>
</evidence>
<proteinExistence type="inferred from homology"/>
<keyword evidence="2" id="KW-0229">DNA integration</keyword>
<evidence type="ECO:0000313" key="7">
    <source>
        <dbReference type="Proteomes" id="UP000236500"/>
    </source>
</evidence>
<evidence type="ECO:0000256" key="3">
    <source>
        <dbReference type="ARBA" id="ARBA00023125"/>
    </source>
</evidence>
<dbReference type="SUPFAM" id="SSF56349">
    <property type="entry name" value="DNA breaking-rejoining enzymes"/>
    <property type="match status" value="1"/>
</dbReference>
<comment type="similarity">
    <text evidence="1">Belongs to the 'phage' integrase family.</text>
</comment>
<sequence length="380" mass="43777">MQGGVRKRGDNWYYYFDAGRVDGKRKKIERKGGKTKKEALSNLRKALDEFENGGSFVDQSEISVADYFDYWYENYVMIDLKYNTQVAYKNIIDNHIKPKFGHYKLKSVQPDVLQSFLNKKLLTGFTKNTISGFYGVLSKGFKMAVHPYKFIKENPMQYVTLPKKSSNKNEIVRKGDDLKVITLEEFNKIIERFPAKTTYYIPLQIGFHTGMRIAEVCGLTWDCVDLEKGEIHVEKILIMRGNVPEFGTPKTEGSIRNIKIGKTLVDILTTHRDQQKINKERYGTHYTQNNHVCTKENGTIVSQNSMKYLSRVVNYDLGIKFNFHSLRHTHATMLIESGANTKGVQVRLGHSRHSTTVDTYSHVTPKMADDTVDIFENKIK</sequence>
<dbReference type="Gene3D" id="1.10.443.10">
    <property type="entry name" value="Intergrase catalytic core"/>
    <property type="match status" value="1"/>
</dbReference>
<dbReference type="RefSeq" id="WP_103035026.1">
    <property type="nucleotide sequence ID" value="NZ_MPDH01000020.1"/>
</dbReference>
<evidence type="ECO:0000256" key="4">
    <source>
        <dbReference type="ARBA" id="ARBA00023172"/>
    </source>
</evidence>
<gene>
    <name evidence="6" type="ORF">BMT55_14000</name>
</gene>
<feature type="domain" description="Tyr recombinase" evidence="5">
    <location>
        <begin position="176"/>
        <end position="373"/>
    </location>
</feature>
<dbReference type="Pfam" id="PF00589">
    <property type="entry name" value="Phage_integrase"/>
    <property type="match status" value="1"/>
</dbReference>
<dbReference type="Gene3D" id="1.10.150.130">
    <property type="match status" value="1"/>
</dbReference>
<organism evidence="6 7">
    <name type="scientific">Listeria newyorkensis</name>
    <dbReference type="NCBI Taxonomy" id="1497681"/>
    <lineage>
        <taxon>Bacteria</taxon>
        <taxon>Bacillati</taxon>
        <taxon>Bacillota</taxon>
        <taxon>Bacilli</taxon>
        <taxon>Bacillales</taxon>
        <taxon>Listeriaceae</taxon>
        <taxon>Listeria</taxon>
    </lineage>
</organism>
<keyword evidence="4" id="KW-0233">DNA recombination</keyword>
<dbReference type="EMBL" id="MPDH01000020">
    <property type="protein sequence ID" value="PNP88980.1"/>
    <property type="molecule type" value="Genomic_DNA"/>
</dbReference>
<dbReference type="InterPro" id="IPR013762">
    <property type="entry name" value="Integrase-like_cat_sf"/>
</dbReference>
<dbReference type="InterPro" id="IPR004107">
    <property type="entry name" value="Integrase_SAM-like_N"/>
</dbReference>
<keyword evidence="7" id="KW-1185">Reference proteome</keyword>
<keyword evidence="3" id="KW-0238">DNA-binding</keyword>
<dbReference type="PROSITE" id="PS51898">
    <property type="entry name" value="TYR_RECOMBINASE"/>
    <property type="match status" value="1"/>
</dbReference>
<protein>
    <submittedName>
        <fullName evidence="6">Site-specific integrase</fullName>
    </submittedName>
</protein>
<evidence type="ECO:0000313" key="6">
    <source>
        <dbReference type="EMBL" id="PNP88980.1"/>
    </source>
</evidence>
<dbReference type="PANTHER" id="PTHR30349">
    <property type="entry name" value="PHAGE INTEGRASE-RELATED"/>
    <property type="match status" value="1"/>
</dbReference>
<dbReference type="Pfam" id="PF14657">
    <property type="entry name" value="Arm-DNA-bind_4"/>
    <property type="match status" value="1"/>
</dbReference>
<comment type="caution">
    <text evidence="6">The sequence shown here is derived from an EMBL/GenBank/DDBJ whole genome shotgun (WGS) entry which is preliminary data.</text>
</comment>
<dbReference type="InterPro" id="IPR002104">
    <property type="entry name" value="Integrase_catalytic"/>
</dbReference>
<evidence type="ECO:0000256" key="1">
    <source>
        <dbReference type="ARBA" id="ARBA00008857"/>
    </source>
</evidence>
<dbReference type="InterPro" id="IPR011010">
    <property type="entry name" value="DNA_brk_join_enz"/>
</dbReference>
<evidence type="ECO:0000259" key="5">
    <source>
        <dbReference type="PROSITE" id="PS51898"/>
    </source>
</evidence>